<evidence type="ECO:0000313" key="2">
    <source>
        <dbReference type="Proteomes" id="UP000316621"/>
    </source>
</evidence>
<dbReference type="Proteomes" id="UP000316621">
    <property type="component" value="Chromosome 6"/>
</dbReference>
<dbReference type="AlphaFoldDB" id="A0A4Y7JW89"/>
<sequence>MQCQSLMWVQQQSYPGGTDCLYGVALSVPNLWCVRGIFEDGGKGMVDGLLCGLKTAFSVGGFLNDGGCVSYASDVRSVAAFCIPPFASVMDSLEFPIVFPVVL</sequence>
<reference evidence="1 2" key="1">
    <citation type="journal article" date="2018" name="Science">
        <title>The opium poppy genome and morphinan production.</title>
        <authorList>
            <person name="Guo L."/>
            <person name="Winzer T."/>
            <person name="Yang X."/>
            <person name="Li Y."/>
            <person name="Ning Z."/>
            <person name="He Z."/>
            <person name="Teodor R."/>
            <person name="Lu Y."/>
            <person name="Bowser T.A."/>
            <person name="Graham I.A."/>
            <person name="Ye K."/>
        </authorList>
    </citation>
    <scope>NUCLEOTIDE SEQUENCE [LARGE SCALE GENOMIC DNA]</scope>
    <source>
        <strain evidence="2">cv. HN1</strain>
        <tissue evidence="1">Leaves</tissue>
    </source>
</reference>
<evidence type="ECO:0000313" key="1">
    <source>
        <dbReference type="EMBL" id="RZC64330.1"/>
    </source>
</evidence>
<dbReference type="Gramene" id="RZC64330">
    <property type="protein sequence ID" value="RZC64330"/>
    <property type="gene ID" value="C5167_008020"/>
</dbReference>
<dbReference type="EMBL" id="CM010720">
    <property type="protein sequence ID" value="RZC64330.1"/>
    <property type="molecule type" value="Genomic_DNA"/>
</dbReference>
<keyword evidence="2" id="KW-1185">Reference proteome</keyword>
<protein>
    <submittedName>
        <fullName evidence="1">Uncharacterized protein</fullName>
    </submittedName>
</protein>
<proteinExistence type="predicted"/>
<accession>A0A4Y7JW89</accession>
<name>A0A4Y7JW89_PAPSO</name>
<gene>
    <name evidence="1" type="ORF">C5167_008020</name>
</gene>
<organism evidence="1 2">
    <name type="scientific">Papaver somniferum</name>
    <name type="common">Opium poppy</name>
    <dbReference type="NCBI Taxonomy" id="3469"/>
    <lineage>
        <taxon>Eukaryota</taxon>
        <taxon>Viridiplantae</taxon>
        <taxon>Streptophyta</taxon>
        <taxon>Embryophyta</taxon>
        <taxon>Tracheophyta</taxon>
        <taxon>Spermatophyta</taxon>
        <taxon>Magnoliopsida</taxon>
        <taxon>Ranunculales</taxon>
        <taxon>Papaveraceae</taxon>
        <taxon>Papaveroideae</taxon>
        <taxon>Papaver</taxon>
    </lineage>
</organism>